<dbReference type="GO" id="GO:0006046">
    <property type="term" value="P:N-acetylglucosamine catabolic process"/>
    <property type="evidence" value="ECO:0007669"/>
    <property type="project" value="TreeGrafter"/>
</dbReference>
<dbReference type="SUPFAM" id="SSF51556">
    <property type="entry name" value="Metallo-dependent hydrolases"/>
    <property type="match status" value="1"/>
</dbReference>
<protein>
    <submittedName>
        <fullName evidence="9">Amidohydrolase family protein</fullName>
    </submittedName>
</protein>
<evidence type="ECO:0000256" key="2">
    <source>
        <dbReference type="ARBA" id="ARBA00022723"/>
    </source>
</evidence>
<sequence length="391" mass="42582">MIAMNTPAEVTSIKGINCISGIPQQLTISDGSVEQVGSIAKSDEELPLMGTGLIDLQVNGIDGVDFNNTSLHHKDVLKATQYLLSKGVTTFFPTLITNADDNVLKLLETLRLACEKYPLVEACVGGIHLEGPFISEVEGARGAHNLQYIKAPDWQWVQKCQEVSGGRVKLLTLSPEWEGTNELIRQCRQQGILVAIGHSFATPEQIQSAVKAGATLSTHLGNAIPLMLPRHPNLLWEQLAQDDLYASIIADGFHLPNAFLKVAIRAKGDKTILVSDATCFSGMTPGTYQTHIGDEVILEKGGRLAMKKSPDLLAGATKCLVEDVQYLLTQDLASLKTTWQMASTNPAAFLGKTEHRLLPGQPADIVLFHLTERKKIHITQVIKKGHTVFEL</sequence>
<feature type="binding site" evidence="6">
    <location>
        <begin position="222"/>
        <end position="223"/>
    </location>
    <ligand>
        <name>substrate</name>
    </ligand>
</feature>
<name>A0AA49GP08_9BACT</name>
<feature type="binding site" evidence="6">
    <location>
        <position position="254"/>
    </location>
    <ligand>
        <name>substrate</name>
    </ligand>
</feature>
<evidence type="ECO:0000256" key="7">
    <source>
        <dbReference type="PIRSR" id="PIRSR038994-3"/>
    </source>
</evidence>
<gene>
    <name evidence="9" type="ORF">K4G66_01060</name>
</gene>
<accession>A0AA49GP08</accession>
<dbReference type="PANTHER" id="PTHR11113:SF14">
    <property type="entry name" value="N-ACETYLGLUCOSAMINE-6-PHOSPHATE DEACETYLASE"/>
    <property type="match status" value="1"/>
</dbReference>
<evidence type="ECO:0000256" key="5">
    <source>
        <dbReference type="PIRSR" id="PIRSR038994-1"/>
    </source>
</evidence>
<dbReference type="InterPro" id="IPR003764">
    <property type="entry name" value="GlcNAc_6-P_deAcase"/>
</dbReference>
<comment type="cofactor">
    <cofactor evidence="7">
        <name>a divalent metal cation</name>
        <dbReference type="ChEBI" id="CHEBI:60240"/>
    </cofactor>
    <text evidence="7">Binds 1 divalent metal cation per subunit.</text>
</comment>
<evidence type="ECO:0000313" key="9">
    <source>
        <dbReference type="EMBL" id="WKN37296.1"/>
    </source>
</evidence>
<keyword evidence="4" id="KW-0119">Carbohydrate metabolism</keyword>
<dbReference type="GO" id="GO:0046872">
    <property type="term" value="F:metal ion binding"/>
    <property type="evidence" value="ECO:0007669"/>
    <property type="project" value="UniProtKB-KW"/>
</dbReference>
<feature type="binding site" evidence="6">
    <location>
        <position position="143"/>
    </location>
    <ligand>
        <name>substrate</name>
    </ligand>
</feature>
<feature type="active site" description="Proton donor/acceptor" evidence="5">
    <location>
        <position position="276"/>
    </location>
</feature>
<dbReference type="PIRSF" id="PIRSF038994">
    <property type="entry name" value="NagA"/>
    <property type="match status" value="1"/>
</dbReference>
<evidence type="ECO:0000256" key="1">
    <source>
        <dbReference type="ARBA" id="ARBA00010716"/>
    </source>
</evidence>
<keyword evidence="2 7" id="KW-0479">Metal-binding</keyword>
<dbReference type="GO" id="GO:0008448">
    <property type="term" value="F:N-acetylglucosamine-6-phosphate deacetylase activity"/>
    <property type="evidence" value="ECO:0007669"/>
    <property type="project" value="InterPro"/>
</dbReference>
<reference evidence="9" key="1">
    <citation type="journal article" date="2023" name="Comput. Struct. Biotechnol. J.">
        <title>Discovery of a novel marine Bacteroidetes with a rich repertoire of carbohydrate-active enzymes.</title>
        <authorList>
            <person name="Chen B."/>
            <person name="Liu G."/>
            <person name="Chen Q."/>
            <person name="Wang H."/>
            <person name="Liu L."/>
            <person name="Tang K."/>
        </authorList>
    </citation>
    <scope>NUCLEOTIDE SEQUENCE</scope>
    <source>
        <strain evidence="9">TK19036</strain>
    </source>
</reference>
<feature type="binding site" evidence="6">
    <location>
        <position position="230"/>
    </location>
    <ligand>
        <name>substrate</name>
    </ligand>
</feature>
<dbReference type="Pfam" id="PF01979">
    <property type="entry name" value="Amidohydro_1"/>
    <property type="match status" value="1"/>
</dbReference>
<comment type="similarity">
    <text evidence="1 4">Belongs to the metallo-dependent hydrolases superfamily. NagA family.</text>
</comment>
<keyword evidence="3 4" id="KW-0378">Hydrolase</keyword>
<proteinExistence type="inferred from homology"/>
<evidence type="ECO:0000259" key="8">
    <source>
        <dbReference type="Pfam" id="PF01979"/>
    </source>
</evidence>
<feature type="domain" description="Amidohydrolase-related" evidence="8">
    <location>
        <begin position="52"/>
        <end position="388"/>
    </location>
</feature>
<dbReference type="PANTHER" id="PTHR11113">
    <property type="entry name" value="N-ACETYLGLUCOSAMINE-6-PHOSPHATE DEACETYLASE"/>
    <property type="match status" value="1"/>
</dbReference>
<evidence type="ECO:0000256" key="4">
    <source>
        <dbReference type="PIRNR" id="PIRNR038994"/>
    </source>
</evidence>
<dbReference type="InterPro" id="IPR032466">
    <property type="entry name" value="Metal_Hydrolase"/>
</dbReference>
<dbReference type="Gene3D" id="3.20.20.140">
    <property type="entry name" value="Metal-dependent hydrolases"/>
    <property type="match status" value="1"/>
</dbReference>
<evidence type="ECO:0000256" key="3">
    <source>
        <dbReference type="ARBA" id="ARBA00022801"/>
    </source>
</evidence>
<feature type="binding site" evidence="7">
    <location>
        <position position="198"/>
    </location>
    <ligand>
        <name>Zn(2+)</name>
        <dbReference type="ChEBI" id="CHEBI:29105"/>
    </ligand>
</feature>
<feature type="binding site" evidence="6">
    <location>
        <begin position="313"/>
        <end position="315"/>
    </location>
    <ligand>
        <name>substrate</name>
    </ligand>
</feature>
<feature type="binding site" evidence="7">
    <location>
        <position position="219"/>
    </location>
    <ligand>
        <name>Zn(2+)</name>
        <dbReference type="ChEBI" id="CHEBI:29105"/>
    </ligand>
</feature>
<evidence type="ECO:0000256" key="6">
    <source>
        <dbReference type="PIRSR" id="PIRSR038994-2"/>
    </source>
</evidence>
<organism evidence="9">
    <name type="scientific">Roseihalotalea indica</name>
    <dbReference type="NCBI Taxonomy" id="2867963"/>
    <lineage>
        <taxon>Bacteria</taxon>
        <taxon>Pseudomonadati</taxon>
        <taxon>Bacteroidota</taxon>
        <taxon>Cytophagia</taxon>
        <taxon>Cytophagales</taxon>
        <taxon>Catalimonadaceae</taxon>
        <taxon>Roseihalotalea</taxon>
    </lineage>
</organism>
<feature type="binding site" evidence="7">
    <location>
        <position position="130"/>
    </location>
    <ligand>
        <name>Zn(2+)</name>
        <dbReference type="ChEBI" id="CHEBI:29105"/>
    </ligand>
</feature>
<dbReference type="AlphaFoldDB" id="A0AA49GP08"/>
<dbReference type="InterPro" id="IPR006680">
    <property type="entry name" value="Amidohydro-rel"/>
</dbReference>
<dbReference type="EMBL" id="CP120682">
    <property type="protein sequence ID" value="WKN37296.1"/>
    <property type="molecule type" value="Genomic_DNA"/>
</dbReference>
<reference evidence="9" key="2">
    <citation type="journal article" date="2024" name="Antonie Van Leeuwenhoek">
        <title>Roseihalotalea indica gen. nov., sp. nov., a halophilic Bacteroidetes from mesopelagic Southwest Indian Ocean with higher carbohydrate metabolic potential.</title>
        <authorList>
            <person name="Chen B."/>
            <person name="Zhang M."/>
            <person name="Lin D."/>
            <person name="Ye J."/>
            <person name="Tang K."/>
        </authorList>
    </citation>
    <scope>NUCLEOTIDE SEQUENCE</scope>
    <source>
        <strain evidence="9">TK19036</strain>
    </source>
</reference>